<comment type="subunit">
    <text evidence="8">Component of the Mediator complex.</text>
</comment>
<evidence type="ECO:0000256" key="10">
    <source>
        <dbReference type="SAM" id="MobiDB-lite"/>
    </source>
</evidence>
<comment type="function">
    <text evidence="8">Component of the Mediator complex, a coactivator involved in the regulated transcription of nearly all RNA polymerase II-dependent genes. Mediator functions as a bridge to convey information from gene-specific regulatory proteins to the basal RNA polymerase II transcription machinery. Mediator is recruited to promoters by direct interactions with regulatory proteins and serves as a scaffold for the assembly of a functional preinitiation complex with RNA polymerase II and the general transcription factors.</text>
</comment>
<proteinExistence type="inferred from homology"/>
<dbReference type="STRING" id="544711.F0UWA0"/>
<dbReference type="Pfam" id="PF10018">
    <property type="entry name" value="Med4"/>
    <property type="match status" value="1"/>
</dbReference>
<feature type="region of interest" description="Disordered" evidence="10">
    <location>
        <begin position="297"/>
        <end position="339"/>
    </location>
</feature>
<evidence type="ECO:0000256" key="2">
    <source>
        <dbReference type="ARBA" id="ARBA00009626"/>
    </source>
</evidence>
<keyword evidence="9" id="KW-0175">Coiled coil</keyword>
<organism evidence="12">
    <name type="scientific">Ajellomyces capsulatus (strain H88)</name>
    <name type="common">Darling's disease fungus</name>
    <name type="synonym">Histoplasma capsulatum</name>
    <dbReference type="NCBI Taxonomy" id="544711"/>
    <lineage>
        <taxon>Eukaryota</taxon>
        <taxon>Fungi</taxon>
        <taxon>Dikarya</taxon>
        <taxon>Ascomycota</taxon>
        <taxon>Pezizomycotina</taxon>
        <taxon>Eurotiomycetes</taxon>
        <taxon>Eurotiomycetidae</taxon>
        <taxon>Onygenales</taxon>
        <taxon>Ajellomycetaceae</taxon>
        <taxon>Histoplasma</taxon>
    </lineage>
</organism>
<feature type="region of interest" description="Disordered" evidence="10">
    <location>
        <begin position="261"/>
        <end position="283"/>
    </location>
</feature>
<evidence type="ECO:0000256" key="3">
    <source>
        <dbReference type="ARBA" id="ARBA00020629"/>
    </source>
</evidence>
<dbReference type="GO" id="GO:0003712">
    <property type="term" value="F:transcription coregulator activity"/>
    <property type="evidence" value="ECO:0007669"/>
    <property type="project" value="InterPro"/>
</dbReference>
<keyword evidence="4 8" id="KW-0805">Transcription regulation</keyword>
<evidence type="ECO:0000256" key="5">
    <source>
        <dbReference type="ARBA" id="ARBA00023163"/>
    </source>
</evidence>
<dbReference type="HOGENOM" id="CLU_052082_0_0_1"/>
<sequence length="339" mass="36017">MDSQLLTPLSTLETRLNNLLMSMVSSPTAAGAPEAALSLLEADDAVSSALKTLHTHQSNYAKILRLRAEALALEQRVRDIVREVENVGNEISTACQQGVGASDDGSSDTDSETETEGEDPDTQMGGVSACSPRGFSGVRKGKGKATNEIDYKLLVNLRAGLVGITVMQPRMLLLALPGKQCRQKGTRKVNNSEQVLMKTTGKMLGEWVRAGSGWPRALELPRCLKRRCPGWTKRRTGRVICHAKESEGVDVEKELERLIRASEGTGAAGGDDEDNDAGGGHAMAADGMAIGREHIPVPGHGHAGGSIGQADTVMGGVSAPKEKPKAVLDLDLYDPDEDD</sequence>
<feature type="compositionally biased region" description="Acidic residues" evidence="10">
    <location>
        <begin position="105"/>
        <end position="121"/>
    </location>
</feature>
<evidence type="ECO:0000256" key="4">
    <source>
        <dbReference type="ARBA" id="ARBA00023015"/>
    </source>
</evidence>
<protein>
    <recommendedName>
        <fullName evidence="3 8">Mediator of RNA polymerase II transcription subunit 4</fullName>
    </recommendedName>
    <alternativeName>
        <fullName evidence="7 8">Mediator complex subunit 4</fullName>
    </alternativeName>
</protein>
<keyword evidence="5 8" id="KW-0804">Transcription</keyword>
<dbReference type="VEuPathDB" id="FungiDB:I7I53_08728"/>
<feature type="coiled-coil region" evidence="9">
    <location>
        <begin position="63"/>
        <end position="90"/>
    </location>
</feature>
<keyword evidence="8" id="KW-0010">Activator</keyword>
<evidence type="ECO:0000313" key="11">
    <source>
        <dbReference type="EMBL" id="EGC42610.1"/>
    </source>
</evidence>
<dbReference type="EMBL" id="DS990646">
    <property type="protein sequence ID" value="EGC42610.1"/>
    <property type="molecule type" value="Genomic_DNA"/>
</dbReference>
<feature type="region of interest" description="Disordered" evidence="10">
    <location>
        <begin position="92"/>
        <end position="142"/>
    </location>
</feature>
<comment type="subcellular location">
    <subcellularLocation>
        <location evidence="1 8">Nucleus</location>
    </subcellularLocation>
</comment>
<name>F0UWA0_AJEC8</name>
<evidence type="ECO:0000256" key="9">
    <source>
        <dbReference type="SAM" id="Coils"/>
    </source>
</evidence>
<comment type="similarity">
    <text evidence="2 8">Belongs to the Mediator complex subunit 4 family.</text>
</comment>
<dbReference type="GO" id="GO:0016592">
    <property type="term" value="C:mediator complex"/>
    <property type="evidence" value="ECO:0007669"/>
    <property type="project" value="InterPro"/>
</dbReference>
<evidence type="ECO:0000313" key="12">
    <source>
        <dbReference type="Proteomes" id="UP000008142"/>
    </source>
</evidence>
<reference evidence="12" key="1">
    <citation type="submission" date="2008-07" db="EMBL/GenBank/DDBJ databases">
        <title>Annotation of Ajellomyces capsulatus strain H88.</title>
        <authorList>
            <person name="Champion M."/>
            <person name="Cuomo C."/>
            <person name="Ma L.-J."/>
            <person name="Henn M.R."/>
            <person name="Sil A."/>
            <person name="Goldman B."/>
            <person name="Young S.K."/>
            <person name="Kodira C.D."/>
            <person name="Zeng Q."/>
            <person name="Koehrsen M."/>
            <person name="Alvarado L."/>
            <person name="Berlin A."/>
            <person name="Borenstein D."/>
            <person name="Chen Z."/>
            <person name="Engels R."/>
            <person name="Freedman E."/>
            <person name="Gellesch M."/>
            <person name="Goldberg J."/>
            <person name="Griggs A."/>
            <person name="Gujja S."/>
            <person name="Heiman D."/>
            <person name="Hepburn T."/>
            <person name="Howarth C."/>
            <person name="Jen D."/>
            <person name="Larson L."/>
            <person name="Lewis B."/>
            <person name="Mehta T."/>
            <person name="Park D."/>
            <person name="Pearson M."/>
            <person name="Roberts A."/>
            <person name="Saif S."/>
            <person name="Shea T."/>
            <person name="Shenoy N."/>
            <person name="Sisk P."/>
            <person name="Stolte C."/>
            <person name="Sykes S."/>
            <person name="Walk T."/>
            <person name="White J."/>
            <person name="Yandava C."/>
            <person name="Klein B."/>
            <person name="McEwen J.G."/>
            <person name="Puccia R."/>
            <person name="Goldman G.H."/>
            <person name="Felipe M.S."/>
            <person name="Nino-Vega G."/>
            <person name="San-Blas G."/>
            <person name="Taylor J."/>
            <person name="Mendoza L."/>
            <person name="Galagan J."/>
            <person name="Nusbaum C."/>
            <person name="Birren B."/>
        </authorList>
    </citation>
    <scope>NUCLEOTIDE SEQUENCE [LARGE SCALE GENOMIC DNA]</scope>
    <source>
        <strain evidence="12">H88</strain>
    </source>
</reference>
<dbReference type="Proteomes" id="UP000008142">
    <property type="component" value="Unassembled WGS sequence"/>
</dbReference>
<gene>
    <name evidence="8" type="primary">MED4</name>
    <name evidence="11" type="ORF">HCEG_09392</name>
</gene>
<dbReference type="AlphaFoldDB" id="F0UWA0"/>
<dbReference type="GO" id="GO:0006357">
    <property type="term" value="P:regulation of transcription by RNA polymerase II"/>
    <property type="evidence" value="ECO:0007669"/>
    <property type="project" value="InterPro"/>
</dbReference>
<dbReference type="OrthoDB" id="1929813at2759"/>
<evidence type="ECO:0000256" key="1">
    <source>
        <dbReference type="ARBA" id="ARBA00004123"/>
    </source>
</evidence>
<evidence type="ECO:0000256" key="7">
    <source>
        <dbReference type="ARBA" id="ARBA00031257"/>
    </source>
</evidence>
<dbReference type="InterPro" id="IPR019258">
    <property type="entry name" value="Mediator_Med4"/>
</dbReference>
<accession>F0UWA0</accession>
<evidence type="ECO:0000256" key="8">
    <source>
        <dbReference type="RuleBase" id="RU364141"/>
    </source>
</evidence>
<evidence type="ECO:0000256" key="6">
    <source>
        <dbReference type="ARBA" id="ARBA00023242"/>
    </source>
</evidence>
<keyword evidence="6 8" id="KW-0539">Nucleus</keyword>